<sequence length="199" mass="22399">MLEMLTDGSGYGFAESWLGGLQQLVVVLQWYGGGYEVERAEGDDEVRLETDDGEFGGGWRERDRGVAMVVVEREKKARLGCLMMVLCVKKMEAEEGSVGLARRLWVKLCGGEVEEKDDGSGVVDVPRWWWTVAMELKKNGGEASRWCSPAEWKLVARRRRTMVMSPEVGDGCWWVRWKRVLFGSEVRMSGDVGSGVGRR</sequence>
<keyword evidence="2" id="KW-1185">Reference proteome</keyword>
<organism evidence="1 2">
    <name type="scientific">Stylosanthes scabra</name>
    <dbReference type="NCBI Taxonomy" id="79078"/>
    <lineage>
        <taxon>Eukaryota</taxon>
        <taxon>Viridiplantae</taxon>
        <taxon>Streptophyta</taxon>
        <taxon>Embryophyta</taxon>
        <taxon>Tracheophyta</taxon>
        <taxon>Spermatophyta</taxon>
        <taxon>Magnoliopsida</taxon>
        <taxon>eudicotyledons</taxon>
        <taxon>Gunneridae</taxon>
        <taxon>Pentapetalae</taxon>
        <taxon>rosids</taxon>
        <taxon>fabids</taxon>
        <taxon>Fabales</taxon>
        <taxon>Fabaceae</taxon>
        <taxon>Papilionoideae</taxon>
        <taxon>50 kb inversion clade</taxon>
        <taxon>dalbergioids sensu lato</taxon>
        <taxon>Dalbergieae</taxon>
        <taxon>Pterocarpus clade</taxon>
        <taxon>Stylosanthes</taxon>
    </lineage>
</organism>
<evidence type="ECO:0000313" key="2">
    <source>
        <dbReference type="Proteomes" id="UP001341840"/>
    </source>
</evidence>
<protein>
    <submittedName>
        <fullName evidence="1">Uncharacterized protein</fullName>
    </submittedName>
</protein>
<gene>
    <name evidence="1" type="ORF">PIB30_083947</name>
</gene>
<dbReference type="EMBL" id="JASCZI010031554">
    <property type="protein sequence ID" value="MED6127007.1"/>
    <property type="molecule type" value="Genomic_DNA"/>
</dbReference>
<evidence type="ECO:0000313" key="1">
    <source>
        <dbReference type="EMBL" id="MED6127007.1"/>
    </source>
</evidence>
<accession>A0ABU6RSL6</accession>
<proteinExistence type="predicted"/>
<comment type="caution">
    <text evidence="1">The sequence shown here is derived from an EMBL/GenBank/DDBJ whole genome shotgun (WGS) entry which is preliminary data.</text>
</comment>
<dbReference type="Proteomes" id="UP001341840">
    <property type="component" value="Unassembled WGS sequence"/>
</dbReference>
<name>A0ABU6RSL6_9FABA</name>
<reference evidence="1 2" key="1">
    <citation type="journal article" date="2023" name="Plants (Basel)">
        <title>Bridging the Gap: Combining Genomics and Transcriptomics Approaches to Understand Stylosanthes scabra, an Orphan Legume from the Brazilian Caatinga.</title>
        <authorList>
            <person name="Ferreira-Neto J.R.C."/>
            <person name="da Silva M.D."/>
            <person name="Binneck E."/>
            <person name="de Melo N.F."/>
            <person name="da Silva R.H."/>
            <person name="de Melo A.L.T.M."/>
            <person name="Pandolfi V."/>
            <person name="Bustamante F.O."/>
            <person name="Brasileiro-Vidal A.C."/>
            <person name="Benko-Iseppon A.M."/>
        </authorList>
    </citation>
    <scope>NUCLEOTIDE SEQUENCE [LARGE SCALE GENOMIC DNA]</scope>
    <source>
        <tissue evidence="1">Leaves</tissue>
    </source>
</reference>